<feature type="modified residue" description="4-aspartylphosphate" evidence="2">
    <location>
        <position position="53"/>
    </location>
</feature>
<reference evidence="4 5" key="1">
    <citation type="submission" date="2019-11" db="EMBL/GenBank/DDBJ databases">
        <authorList>
            <person name="Khan S.A."/>
            <person name="Jeon C.O."/>
            <person name="Chun B.H."/>
        </authorList>
    </citation>
    <scope>NUCLEOTIDE SEQUENCE [LARGE SCALE GENOMIC DNA]</scope>
    <source>
        <strain evidence="4 5">IMCC 1097</strain>
    </source>
</reference>
<organism evidence="4 5">
    <name type="scientific">Litorivicinus lipolyticus</name>
    <dbReference type="NCBI Taxonomy" id="418701"/>
    <lineage>
        <taxon>Bacteria</taxon>
        <taxon>Pseudomonadati</taxon>
        <taxon>Pseudomonadota</taxon>
        <taxon>Gammaproteobacteria</taxon>
        <taxon>Oceanospirillales</taxon>
        <taxon>Litorivicinaceae</taxon>
        <taxon>Litorivicinus</taxon>
    </lineage>
</organism>
<gene>
    <name evidence="4" type="ORF">GH975_06945</name>
</gene>
<dbReference type="Pfam" id="PF00072">
    <property type="entry name" value="Response_reg"/>
    <property type="match status" value="1"/>
</dbReference>
<dbReference type="InterPro" id="IPR001789">
    <property type="entry name" value="Sig_transdc_resp-reg_receiver"/>
</dbReference>
<evidence type="ECO:0000313" key="4">
    <source>
        <dbReference type="EMBL" id="QGG80322.1"/>
    </source>
</evidence>
<dbReference type="PANTHER" id="PTHR44591:SF3">
    <property type="entry name" value="RESPONSE REGULATORY DOMAIN-CONTAINING PROTEIN"/>
    <property type="match status" value="1"/>
</dbReference>
<evidence type="ECO:0000313" key="5">
    <source>
        <dbReference type="Proteomes" id="UP000388235"/>
    </source>
</evidence>
<dbReference type="Gene3D" id="3.40.50.2300">
    <property type="match status" value="1"/>
</dbReference>
<dbReference type="Proteomes" id="UP000388235">
    <property type="component" value="Chromosome"/>
</dbReference>
<keyword evidence="5" id="KW-1185">Reference proteome</keyword>
<dbReference type="EMBL" id="CP045871">
    <property type="protein sequence ID" value="QGG80322.1"/>
    <property type="molecule type" value="Genomic_DNA"/>
</dbReference>
<keyword evidence="1 2" id="KW-0597">Phosphoprotein</keyword>
<sequence length="122" mass="13702">MTKRVLVVDDQPELRKLITMTLKMGDYEVQEAEDATQGLEKVNAFRPDILLLDVMMPGEMDGYQLCQLLKSDEKYQGLAVVLLTARGQASDLEEGDRVGADKYLVKPFSPLQLIQTVRELTA</sequence>
<dbReference type="PROSITE" id="PS50110">
    <property type="entry name" value="RESPONSE_REGULATORY"/>
    <property type="match status" value="1"/>
</dbReference>
<proteinExistence type="predicted"/>
<dbReference type="GO" id="GO:0000160">
    <property type="term" value="P:phosphorelay signal transduction system"/>
    <property type="evidence" value="ECO:0007669"/>
    <property type="project" value="InterPro"/>
</dbReference>
<dbReference type="SUPFAM" id="SSF52172">
    <property type="entry name" value="CheY-like"/>
    <property type="match status" value="1"/>
</dbReference>
<feature type="domain" description="Response regulatory" evidence="3">
    <location>
        <begin position="4"/>
        <end position="121"/>
    </location>
</feature>
<dbReference type="InterPro" id="IPR011006">
    <property type="entry name" value="CheY-like_superfamily"/>
</dbReference>
<evidence type="ECO:0000259" key="3">
    <source>
        <dbReference type="PROSITE" id="PS50110"/>
    </source>
</evidence>
<dbReference type="RefSeq" id="WP_153713826.1">
    <property type="nucleotide sequence ID" value="NZ_CP045871.1"/>
</dbReference>
<dbReference type="OrthoDB" id="9800897at2"/>
<evidence type="ECO:0000256" key="1">
    <source>
        <dbReference type="ARBA" id="ARBA00022553"/>
    </source>
</evidence>
<dbReference type="AlphaFoldDB" id="A0A5Q2QDB6"/>
<dbReference type="SMART" id="SM00448">
    <property type="entry name" value="REC"/>
    <property type="match status" value="1"/>
</dbReference>
<protein>
    <submittedName>
        <fullName evidence="4">Response regulator</fullName>
    </submittedName>
</protein>
<dbReference type="KEGG" id="llp:GH975_06945"/>
<dbReference type="InterPro" id="IPR050595">
    <property type="entry name" value="Bact_response_regulator"/>
</dbReference>
<evidence type="ECO:0000256" key="2">
    <source>
        <dbReference type="PROSITE-ProRule" id="PRU00169"/>
    </source>
</evidence>
<dbReference type="PANTHER" id="PTHR44591">
    <property type="entry name" value="STRESS RESPONSE REGULATOR PROTEIN 1"/>
    <property type="match status" value="1"/>
</dbReference>
<name>A0A5Q2QDB6_9GAMM</name>
<accession>A0A5Q2QDB6</accession>